<reference evidence="1 2" key="1">
    <citation type="journal article" date="2018" name="Sci. Rep.">
        <title>Genomic signatures of local adaptation to the degree of environmental predictability in rotifers.</title>
        <authorList>
            <person name="Franch-Gras L."/>
            <person name="Hahn C."/>
            <person name="Garcia-Roger E.M."/>
            <person name="Carmona M.J."/>
            <person name="Serra M."/>
            <person name="Gomez A."/>
        </authorList>
    </citation>
    <scope>NUCLEOTIDE SEQUENCE [LARGE SCALE GENOMIC DNA]</scope>
    <source>
        <strain evidence="1">HYR1</strain>
    </source>
</reference>
<name>A0A3M7S7P0_BRAPC</name>
<dbReference type="Proteomes" id="UP000276133">
    <property type="component" value="Unassembled WGS sequence"/>
</dbReference>
<evidence type="ECO:0000313" key="1">
    <source>
        <dbReference type="EMBL" id="RNA31782.1"/>
    </source>
</evidence>
<comment type="caution">
    <text evidence="1">The sequence shown here is derived from an EMBL/GenBank/DDBJ whole genome shotgun (WGS) entry which is preliminary data.</text>
</comment>
<dbReference type="EMBL" id="REGN01001895">
    <property type="protein sequence ID" value="RNA31782.1"/>
    <property type="molecule type" value="Genomic_DNA"/>
</dbReference>
<dbReference type="AlphaFoldDB" id="A0A3M7S7P0"/>
<evidence type="ECO:0000313" key="2">
    <source>
        <dbReference type="Proteomes" id="UP000276133"/>
    </source>
</evidence>
<gene>
    <name evidence="1" type="ORF">BpHYR1_054496</name>
</gene>
<keyword evidence="2" id="KW-1185">Reference proteome</keyword>
<accession>A0A3M7S7P0</accession>
<sequence>MRKEKNEGKTKIMSSKSSVKALKKRLVLIKYLLVQLIICRFNLDSSNFFKEFNIGSHLMHLNYLTGAGINKFFNDLIIKEYFFVGLNLQKQAKNYPFKSMVCSLHLK</sequence>
<protein>
    <submittedName>
        <fullName evidence="1">Uncharacterized protein</fullName>
    </submittedName>
</protein>
<proteinExistence type="predicted"/>
<organism evidence="1 2">
    <name type="scientific">Brachionus plicatilis</name>
    <name type="common">Marine rotifer</name>
    <name type="synonym">Brachionus muelleri</name>
    <dbReference type="NCBI Taxonomy" id="10195"/>
    <lineage>
        <taxon>Eukaryota</taxon>
        <taxon>Metazoa</taxon>
        <taxon>Spiralia</taxon>
        <taxon>Gnathifera</taxon>
        <taxon>Rotifera</taxon>
        <taxon>Eurotatoria</taxon>
        <taxon>Monogononta</taxon>
        <taxon>Pseudotrocha</taxon>
        <taxon>Ploima</taxon>
        <taxon>Brachionidae</taxon>
        <taxon>Brachionus</taxon>
    </lineage>
</organism>